<sequence>MRGVYNLLVGLLCVVIVLALSTGCSGDDNPTSTTGNVAPSSPANPIPMDASSGISTSVTLRWSPCVDPEDQAIVYDVYFGSAGALSLISEGQDTVFTAPGKLNPGMSYAWRVVARDAAGAETVGTAWFFTTTSIQYTDIVPALLLADTPYATESEPFDLDMPTGNRVHGLIRRPIEELYPGLRFPGVVVIPGGINPGRVEADSPLMVQLAETGMVVVCYNAEGRVSSVPGDITSEGVEDYNGYVNQDNLAQMIRYTLALQYVNDENVGIATFSFGVTTAAGCLARHPELPVKYFVDGEGPSRSFVTCHEPRSLDDDRGNDKHDTVYGVLGHYSTQRDTTQANRNFWSEREAIHFIGAYRGRYMRLQGYWDHIQPPLSEEDFDDFELAPIWWHNKHTTEMVAAAVDGGVPWVLVNPVGIGNMLNATYDAVNRPIFIPGTVKDTPTPWYPLAINEMARLEAVQSLY</sequence>
<feature type="domain" description="Fibronectin type-III" evidence="1">
    <location>
        <begin position="41"/>
        <end position="134"/>
    </location>
</feature>
<dbReference type="SUPFAM" id="SSF49265">
    <property type="entry name" value="Fibronectin type III"/>
    <property type="match status" value="1"/>
</dbReference>
<dbReference type="InterPro" id="IPR003961">
    <property type="entry name" value="FN3_dom"/>
</dbReference>
<dbReference type="Gene3D" id="2.60.40.10">
    <property type="entry name" value="Immunoglobulins"/>
    <property type="match status" value="1"/>
</dbReference>
<dbReference type="Proteomes" id="UP001593833">
    <property type="component" value="Unassembled WGS sequence"/>
</dbReference>
<organism evidence="2 3">
    <name type="scientific">Eiseniibacteriota bacterium</name>
    <dbReference type="NCBI Taxonomy" id="2212470"/>
    <lineage>
        <taxon>Bacteria</taxon>
        <taxon>Candidatus Eiseniibacteriota</taxon>
    </lineage>
</organism>
<comment type="caution">
    <text evidence="2">The sequence shown here is derived from an EMBL/GenBank/DDBJ whole genome shotgun (WGS) entry which is preliminary data.</text>
</comment>
<dbReference type="EMBL" id="JBHPKH010000034">
    <property type="protein sequence ID" value="MFC1572737.1"/>
    <property type="molecule type" value="Genomic_DNA"/>
</dbReference>
<dbReference type="Gene3D" id="3.40.50.1820">
    <property type="entry name" value="alpha/beta hydrolase"/>
    <property type="match status" value="1"/>
</dbReference>
<dbReference type="PROSITE" id="PS50853">
    <property type="entry name" value="FN3"/>
    <property type="match status" value="1"/>
</dbReference>
<evidence type="ECO:0000313" key="2">
    <source>
        <dbReference type="EMBL" id="MFC1572737.1"/>
    </source>
</evidence>
<protein>
    <recommendedName>
        <fullName evidence="1">Fibronectin type-III domain-containing protein</fullName>
    </recommendedName>
</protein>
<reference evidence="2 3" key="1">
    <citation type="submission" date="2024-09" db="EMBL/GenBank/DDBJ databases">
        <authorList>
            <person name="D'Angelo T."/>
        </authorList>
    </citation>
    <scope>NUCLEOTIDE SEQUENCE [LARGE SCALE GENOMIC DNA]</scope>
    <source>
        <strain evidence="2">SAG AM-320-E07</strain>
    </source>
</reference>
<evidence type="ECO:0000259" key="1">
    <source>
        <dbReference type="PROSITE" id="PS50853"/>
    </source>
</evidence>
<dbReference type="InterPro" id="IPR036116">
    <property type="entry name" value="FN3_sf"/>
</dbReference>
<accession>A0ABV6YK85</accession>
<dbReference type="InterPro" id="IPR029058">
    <property type="entry name" value="AB_hydrolase_fold"/>
</dbReference>
<dbReference type="CDD" id="cd00063">
    <property type="entry name" value="FN3"/>
    <property type="match status" value="1"/>
</dbReference>
<dbReference type="PROSITE" id="PS51257">
    <property type="entry name" value="PROKAR_LIPOPROTEIN"/>
    <property type="match status" value="1"/>
</dbReference>
<gene>
    <name evidence="2" type="ORF">ACFL6M_03970</name>
</gene>
<name>A0ABV6YK85_UNCEI</name>
<keyword evidence="3" id="KW-1185">Reference proteome</keyword>
<dbReference type="SMART" id="SM00060">
    <property type="entry name" value="FN3"/>
    <property type="match status" value="1"/>
</dbReference>
<evidence type="ECO:0000313" key="3">
    <source>
        <dbReference type="Proteomes" id="UP001593833"/>
    </source>
</evidence>
<dbReference type="SUPFAM" id="SSF53474">
    <property type="entry name" value="alpha/beta-Hydrolases"/>
    <property type="match status" value="1"/>
</dbReference>
<dbReference type="InterPro" id="IPR013783">
    <property type="entry name" value="Ig-like_fold"/>
</dbReference>
<proteinExistence type="predicted"/>